<name>A0ABW4EMX8_9RHOB</name>
<gene>
    <name evidence="2" type="ORF">ACFTOW_19345</name>
</gene>
<keyword evidence="1" id="KW-0732">Signal</keyword>
<reference evidence="3" key="1">
    <citation type="journal article" date="2019" name="Int. J. Syst. Evol. Microbiol.">
        <title>The Global Catalogue of Microorganisms (GCM) 10K type strain sequencing project: providing services to taxonomists for standard genome sequencing and annotation.</title>
        <authorList>
            <consortium name="The Broad Institute Genomics Platform"/>
            <consortium name="The Broad Institute Genome Sequencing Center for Infectious Disease"/>
            <person name="Wu L."/>
            <person name="Ma J."/>
        </authorList>
    </citation>
    <scope>NUCLEOTIDE SEQUENCE [LARGE SCALE GENOMIC DNA]</scope>
    <source>
        <strain evidence="3">CGMCC 1.12477</strain>
    </source>
</reference>
<organism evidence="2 3">
    <name type="scientific">Lacimonas salitolerans</name>
    <dbReference type="NCBI Taxonomy" id="1323750"/>
    <lineage>
        <taxon>Bacteria</taxon>
        <taxon>Pseudomonadati</taxon>
        <taxon>Pseudomonadota</taxon>
        <taxon>Alphaproteobacteria</taxon>
        <taxon>Rhodobacterales</taxon>
        <taxon>Paracoccaceae</taxon>
        <taxon>Lacimonas</taxon>
    </lineage>
</organism>
<dbReference type="Proteomes" id="UP001597186">
    <property type="component" value="Unassembled WGS sequence"/>
</dbReference>
<dbReference type="EMBL" id="JBHUDD010000159">
    <property type="protein sequence ID" value="MFD1511546.1"/>
    <property type="molecule type" value="Genomic_DNA"/>
</dbReference>
<feature type="signal peptide" evidence="1">
    <location>
        <begin position="1"/>
        <end position="18"/>
    </location>
</feature>
<evidence type="ECO:0008006" key="4">
    <source>
        <dbReference type="Google" id="ProtNLM"/>
    </source>
</evidence>
<evidence type="ECO:0000313" key="2">
    <source>
        <dbReference type="EMBL" id="MFD1511546.1"/>
    </source>
</evidence>
<dbReference type="RefSeq" id="WP_379918849.1">
    <property type="nucleotide sequence ID" value="NZ_JBHUDD010000159.1"/>
</dbReference>
<accession>A0ABW4EMX8</accession>
<evidence type="ECO:0000256" key="1">
    <source>
        <dbReference type="SAM" id="SignalP"/>
    </source>
</evidence>
<keyword evidence="3" id="KW-1185">Reference proteome</keyword>
<protein>
    <recommendedName>
        <fullName evidence="4">MetA-pathway of phenol degradation</fullName>
    </recommendedName>
</protein>
<proteinExistence type="predicted"/>
<feature type="chain" id="PRO_5045222011" description="MetA-pathway of phenol degradation" evidence="1">
    <location>
        <begin position="19"/>
        <end position="211"/>
    </location>
</feature>
<sequence length="211" mass="22552">MLRLAMIIWLLLSCPALAGAWPRGKGNVFVASSTYVLPSGAYTGLYAEWGVTERLTLGLDLGRGVSGQDKAVAFVQAPLIRPVAGHHFAWQIGAGVIAGDTVIRPGLSWGKGIDWAGRSGWAALDAVAEVRTETLAIDYKADLTLGLTLSDARKIMLQLQTGEQHGDDPFLRVVPSVTFALSRRARLEIGLSQSLQGARETGLKAAIWVAF</sequence>
<evidence type="ECO:0000313" key="3">
    <source>
        <dbReference type="Proteomes" id="UP001597186"/>
    </source>
</evidence>
<comment type="caution">
    <text evidence="2">The sequence shown here is derived from an EMBL/GenBank/DDBJ whole genome shotgun (WGS) entry which is preliminary data.</text>
</comment>